<comment type="caution">
    <text evidence="2">The sequence shown here is derived from an EMBL/GenBank/DDBJ whole genome shotgun (WGS) entry which is preliminary data.</text>
</comment>
<evidence type="ECO:0000313" key="2">
    <source>
        <dbReference type="EMBL" id="KHJ55382.1"/>
    </source>
</evidence>
<sequence>MSSDTEDDQIFKALSSGLRRRMLDALKAGPQTTGSLCAAFQTLDRCTIMQHLKVLEDAGLVVAVRKGRERWNHLNALPIKRIHDRWIGPYAAAAADRLAALDVALPPGPVSNR</sequence>
<dbReference type="InterPro" id="IPR001845">
    <property type="entry name" value="HTH_ArsR_DNA-bd_dom"/>
</dbReference>
<gene>
    <name evidence="2" type="ORF">LA66_01545</name>
</gene>
<dbReference type="OrthoDB" id="9815653at2"/>
<dbReference type="CDD" id="cd00090">
    <property type="entry name" value="HTH_ARSR"/>
    <property type="match status" value="1"/>
</dbReference>
<reference evidence="2 3" key="1">
    <citation type="submission" date="2014-09" db="EMBL/GenBank/DDBJ databases">
        <title>Isolation and characterization of Aurantimonas altamirensis ON-56566 from clinical sample following a dog bite.</title>
        <authorList>
            <person name="Eshaghi A."/>
            <person name="Li A."/>
            <person name="Shahinas D."/>
            <person name="Bahn P."/>
            <person name="Kus J.V."/>
            <person name="Patel S.N."/>
        </authorList>
    </citation>
    <scope>NUCLEOTIDE SEQUENCE [LARGE SCALE GENOMIC DNA]</scope>
    <source>
        <strain evidence="2 3">ON-56566</strain>
    </source>
</reference>
<dbReference type="PRINTS" id="PR00778">
    <property type="entry name" value="HTHARSR"/>
</dbReference>
<protein>
    <submittedName>
        <fullName evidence="2">ArsR family transcriptional regulator</fullName>
    </submittedName>
</protein>
<dbReference type="SUPFAM" id="SSF46785">
    <property type="entry name" value="Winged helix' DNA-binding domain"/>
    <property type="match status" value="1"/>
</dbReference>
<dbReference type="AlphaFoldDB" id="A0A0B1Q8X9"/>
<evidence type="ECO:0000313" key="3">
    <source>
        <dbReference type="Proteomes" id="UP000030826"/>
    </source>
</evidence>
<dbReference type="SMART" id="SM00418">
    <property type="entry name" value="HTH_ARSR"/>
    <property type="match status" value="1"/>
</dbReference>
<dbReference type="RefSeq" id="WP_039188255.1">
    <property type="nucleotide sequence ID" value="NZ_JRFJ01000001.1"/>
</dbReference>
<dbReference type="Proteomes" id="UP000030826">
    <property type="component" value="Unassembled WGS sequence"/>
</dbReference>
<dbReference type="Gene3D" id="1.10.10.10">
    <property type="entry name" value="Winged helix-like DNA-binding domain superfamily/Winged helix DNA-binding domain"/>
    <property type="match status" value="1"/>
</dbReference>
<feature type="domain" description="HTH arsR-type" evidence="1">
    <location>
        <begin position="9"/>
        <end position="84"/>
    </location>
</feature>
<name>A0A0B1Q8X9_9HYPH</name>
<evidence type="ECO:0000259" key="1">
    <source>
        <dbReference type="SMART" id="SM00418"/>
    </source>
</evidence>
<dbReference type="InterPro" id="IPR011991">
    <property type="entry name" value="ArsR-like_HTH"/>
</dbReference>
<dbReference type="PANTHER" id="PTHR38600">
    <property type="entry name" value="TRANSCRIPTIONAL REGULATORY PROTEIN"/>
    <property type="match status" value="1"/>
</dbReference>
<organism evidence="2 3">
    <name type="scientific">Aureimonas altamirensis</name>
    <dbReference type="NCBI Taxonomy" id="370622"/>
    <lineage>
        <taxon>Bacteria</taxon>
        <taxon>Pseudomonadati</taxon>
        <taxon>Pseudomonadota</taxon>
        <taxon>Alphaproteobacteria</taxon>
        <taxon>Hyphomicrobiales</taxon>
        <taxon>Aurantimonadaceae</taxon>
        <taxon>Aureimonas</taxon>
    </lineage>
</organism>
<proteinExistence type="predicted"/>
<accession>A0A0B1Q8X9</accession>
<dbReference type="EMBL" id="JRFJ01000001">
    <property type="protein sequence ID" value="KHJ55382.1"/>
    <property type="molecule type" value="Genomic_DNA"/>
</dbReference>
<dbReference type="PANTHER" id="PTHR38600:SF1">
    <property type="entry name" value="TRANSCRIPTIONAL REGULATORY PROTEIN"/>
    <property type="match status" value="1"/>
</dbReference>
<dbReference type="Pfam" id="PF12840">
    <property type="entry name" value="HTH_20"/>
    <property type="match status" value="1"/>
</dbReference>
<dbReference type="InterPro" id="IPR036388">
    <property type="entry name" value="WH-like_DNA-bd_sf"/>
</dbReference>
<dbReference type="GO" id="GO:0003700">
    <property type="term" value="F:DNA-binding transcription factor activity"/>
    <property type="evidence" value="ECO:0007669"/>
    <property type="project" value="InterPro"/>
</dbReference>
<dbReference type="InterPro" id="IPR036390">
    <property type="entry name" value="WH_DNA-bd_sf"/>
</dbReference>